<accession>A0ABU6ZLZ5</accession>
<gene>
    <name evidence="1" type="ORF">PIB30_069389</name>
</gene>
<keyword evidence="2" id="KW-1185">Reference proteome</keyword>
<organism evidence="1 2">
    <name type="scientific">Stylosanthes scabra</name>
    <dbReference type="NCBI Taxonomy" id="79078"/>
    <lineage>
        <taxon>Eukaryota</taxon>
        <taxon>Viridiplantae</taxon>
        <taxon>Streptophyta</taxon>
        <taxon>Embryophyta</taxon>
        <taxon>Tracheophyta</taxon>
        <taxon>Spermatophyta</taxon>
        <taxon>Magnoliopsida</taxon>
        <taxon>eudicotyledons</taxon>
        <taxon>Gunneridae</taxon>
        <taxon>Pentapetalae</taxon>
        <taxon>rosids</taxon>
        <taxon>fabids</taxon>
        <taxon>Fabales</taxon>
        <taxon>Fabaceae</taxon>
        <taxon>Papilionoideae</taxon>
        <taxon>50 kb inversion clade</taxon>
        <taxon>dalbergioids sensu lato</taxon>
        <taxon>Dalbergieae</taxon>
        <taxon>Pterocarpus clade</taxon>
        <taxon>Stylosanthes</taxon>
    </lineage>
</organism>
<protein>
    <submittedName>
        <fullName evidence="1">Uncharacterized protein</fullName>
    </submittedName>
</protein>
<sequence>MGEKRPWMETKGREHRRMGLRQLFDKLPVVLGDSVDNQGGDTYALGGCYDLRSSHPHLNPCDHNRLGGVFRNYGGDDSSNLMATATAMKIKDEEEAIDIWIGVNLTTRPLDRVANSSREKPSKLGLVMIIGAHPIVQPEIEHSLILAANLFCFLFSKSNHCNRKLFSAKRKPLFSIPRENDPS</sequence>
<name>A0ABU6ZLZ5_9FABA</name>
<comment type="caution">
    <text evidence="1">The sequence shown here is derived from an EMBL/GenBank/DDBJ whole genome shotgun (WGS) entry which is preliminary data.</text>
</comment>
<dbReference type="EMBL" id="JASCZI010272621">
    <property type="protein sequence ID" value="MED6222955.1"/>
    <property type="molecule type" value="Genomic_DNA"/>
</dbReference>
<reference evidence="1 2" key="1">
    <citation type="journal article" date="2023" name="Plants (Basel)">
        <title>Bridging the Gap: Combining Genomics and Transcriptomics Approaches to Understand Stylosanthes scabra, an Orphan Legume from the Brazilian Caatinga.</title>
        <authorList>
            <person name="Ferreira-Neto J.R.C."/>
            <person name="da Silva M.D."/>
            <person name="Binneck E."/>
            <person name="de Melo N.F."/>
            <person name="da Silva R.H."/>
            <person name="de Melo A.L.T.M."/>
            <person name="Pandolfi V."/>
            <person name="Bustamante F.O."/>
            <person name="Brasileiro-Vidal A.C."/>
            <person name="Benko-Iseppon A.M."/>
        </authorList>
    </citation>
    <scope>NUCLEOTIDE SEQUENCE [LARGE SCALE GENOMIC DNA]</scope>
    <source>
        <tissue evidence="1">Leaves</tissue>
    </source>
</reference>
<evidence type="ECO:0000313" key="1">
    <source>
        <dbReference type="EMBL" id="MED6222955.1"/>
    </source>
</evidence>
<evidence type="ECO:0000313" key="2">
    <source>
        <dbReference type="Proteomes" id="UP001341840"/>
    </source>
</evidence>
<dbReference type="Proteomes" id="UP001341840">
    <property type="component" value="Unassembled WGS sequence"/>
</dbReference>
<proteinExistence type="predicted"/>